<evidence type="ECO:0000313" key="1">
    <source>
        <dbReference type="EMBL" id="RNA36406.1"/>
    </source>
</evidence>
<sequence>MSIICLDKNYVILKMKIIYLYFVFIKLKSFEFCTSFYCINSCGLSKDGSNKGFKLILANNRDEDIYRPTLPASAWLSKFLKAGHDSYKPCDKNHKSEDLCVYGALDVKNAAPPEYYSTWLAINERGSVGNLLFYMQPSSHIQERQKRGIIVGSYLRNSSWNDVEEFLQYLSNVKSDFKPFNYVQLEMSKTSGKYSIYYLNNNNSKIYTKLNQDESSRFIFALSNSNASEPFNKVKEGKVDFEKAIDKYSQHNNKQLLVNEILNSILLNKTEHFPDNVLKQYMNVKDDTYVKGISQINANYGNYWKNSFSRTSTIILVDDDDNVEYYEYNLTKIENKITDFSLYIKELKSISLKDEPA</sequence>
<dbReference type="OrthoDB" id="191601at2759"/>
<dbReference type="PANTHER" id="PTHR17985">
    <property type="entry name" value="SER/THR-RICH PROTEIN T10 IN DGCR REGION"/>
    <property type="match status" value="1"/>
</dbReference>
<gene>
    <name evidence="1" type="ORF">BpHYR1_027713</name>
</gene>
<dbReference type="AlphaFoldDB" id="A0A3M7SKX7"/>
<name>A0A3M7SKX7_BRAPC</name>
<dbReference type="STRING" id="10195.A0A3M7SKX7"/>
<evidence type="ECO:0000313" key="2">
    <source>
        <dbReference type="Proteomes" id="UP000276133"/>
    </source>
</evidence>
<dbReference type="EMBL" id="REGN01001190">
    <property type="protein sequence ID" value="RNA36406.1"/>
    <property type="molecule type" value="Genomic_DNA"/>
</dbReference>
<dbReference type="GO" id="GO:0007030">
    <property type="term" value="P:Golgi organization"/>
    <property type="evidence" value="ECO:0007669"/>
    <property type="project" value="TreeGrafter"/>
</dbReference>
<dbReference type="GO" id="GO:0005794">
    <property type="term" value="C:Golgi apparatus"/>
    <property type="evidence" value="ECO:0007669"/>
    <property type="project" value="TreeGrafter"/>
</dbReference>
<dbReference type="PANTHER" id="PTHR17985:SF8">
    <property type="entry name" value="TRANSPORT AND GOLGI ORGANIZATION PROTEIN 2 HOMOLOG"/>
    <property type="match status" value="1"/>
</dbReference>
<feature type="non-terminal residue" evidence="1">
    <location>
        <position position="357"/>
    </location>
</feature>
<dbReference type="GO" id="GO:0009306">
    <property type="term" value="P:protein secretion"/>
    <property type="evidence" value="ECO:0007669"/>
    <property type="project" value="TreeGrafter"/>
</dbReference>
<dbReference type="InterPro" id="IPR008551">
    <property type="entry name" value="TANGO2"/>
</dbReference>
<protein>
    <submittedName>
        <fullName evidence="1">Transport and Golgi organization 2-like protein</fullName>
    </submittedName>
</protein>
<reference evidence="1 2" key="1">
    <citation type="journal article" date="2018" name="Sci. Rep.">
        <title>Genomic signatures of local adaptation to the degree of environmental predictability in rotifers.</title>
        <authorList>
            <person name="Franch-Gras L."/>
            <person name="Hahn C."/>
            <person name="Garcia-Roger E.M."/>
            <person name="Carmona M.J."/>
            <person name="Serra M."/>
            <person name="Gomez A."/>
        </authorList>
    </citation>
    <scope>NUCLEOTIDE SEQUENCE [LARGE SCALE GENOMIC DNA]</scope>
    <source>
        <strain evidence="1">HYR1</strain>
    </source>
</reference>
<proteinExistence type="predicted"/>
<dbReference type="Pfam" id="PF05742">
    <property type="entry name" value="TANGO2"/>
    <property type="match status" value="1"/>
</dbReference>
<comment type="caution">
    <text evidence="1">The sequence shown here is derived from an EMBL/GenBank/DDBJ whole genome shotgun (WGS) entry which is preliminary data.</text>
</comment>
<accession>A0A3M7SKX7</accession>
<keyword evidence="2" id="KW-1185">Reference proteome</keyword>
<dbReference type="Proteomes" id="UP000276133">
    <property type="component" value="Unassembled WGS sequence"/>
</dbReference>
<organism evidence="1 2">
    <name type="scientific">Brachionus plicatilis</name>
    <name type="common">Marine rotifer</name>
    <name type="synonym">Brachionus muelleri</name>
    <dbReference type="NCBI Taxonomy" id="10195"/>
    <lineage>
        <taxon>Eukaryota</taxon>
        <taxon>Metazoa</taxon>
        <taxon>Spiralia</taxon>
        <taxon>Gnathifera</taxon>
        <taxon>Rotifera</taxon>
        <taxon>Eurotatoria</taxon>
        <taxon>Monogononta</taxon>
        <taxon>Pseudotrocha</taxon>
        <taxon>Ploima</taxon>
        <taxon>Brachionidae</taxon>
        <taxon>Brachionus</taxon>
    </lineage>
</organism>